<dbReference type="Pfam" id="PF09814">
    <property type="entry name" value="HECT_2"/>
    <property type="match status" value="1"/>
</dbReference>
<evidence type="ECO:0000313" key="1">
    <source>
        <dbReference type="EMBL" id="CAG8725930.1"/>
    </source>
</evidence>
<dbReference type="GO" id="GO:0030332">
    <property type="term" value="F:cyclin binding"/>
    <property type="evidence" value="ECO:0007669"/>
    <property type="project" value="TreeGrafter"/>
</dbReference>
<protein>
    <submittedName>
        <fullName evidence="1">3106_t:CDS:1</fullName>
    </submittedName>
</protein>
<dbReference type="GO" id="GO:0000209">
    <property type="term" value="P:protein polyubiquitination"/>
    <property type="evidence" value="ECO:0007669"/>
    <property type="project" value="TreeGrafter"/>
</dbReference>
<dbReference type="GO" id="GO:0006513">
    <property type="term" value="P:protein monoubiquitination"/>
    <property type="evidence" value="ECO:0007669"/>
    <property type="project" value="TreeGrafter"/>
</dbReference>
<dbReference type="PANTHER" id="PTHR31531:SF2">
    <property type="entry name" value="E3 UBIQUITIN-PROTEIN LIGASE E3D"/>
    <property type="match status" value="1"/>
</dbReference>
<dbReference type="EMBL" id="CAJVPV010024238">
    <property type="protein sequence ID" value="CAG8725930.1"/>
    <property type="molecule type" value="Genomic_DNA"/>
</dbReference>
<comment type="caution">
    <text evidence="1">The sequence shown here is derived from an EMBL/GenBank/DDBJ whole genome shotgun (WGS) entry which is preliminary data.</text>
</comment>
<dbReference type="PANTHER" id="PTHR31531">
    <property type="entry name" value="E3 UBIQUITIN-PROTEIN LIGASE E3D FAMILY MEMBER"/>
    <property type="match status" value="1"/>
</dbReference>
<sequence>MTTLKEPAVFAEILPNVRSMSINIGIPEEKTKSIYKIEIRPLKIIVEEQKTSIPLQTVLNCSQTIETSEQPSITTSSESLDIKVKLRSYVRKKPAKQSTENDIIPPFSAAEVAKLKNIKCSSCKTNLLKPKVFDKIMDMPSEHWLELLDCWMCHKENYQQAHIGDITAKEKTCLVGNTYFLVHNADVKSGAVKIEDGVTQLDWARELSRKWRPMSCSRCLSPIGEGLYSTFDEPDTIPLAIKFNKYLTIIELEENKESLECGSSSVHMCRFTAIIATDFLEAAKAHATYRFIIEGRKSNTPLILIWLFDWNTKIMFNALQDVSPWHRFSQCVTQNFNFLEDLKPNGVIKLLYIDCTSVKNNNSNDDKSSRLIDQWSKDKTVEHLRYHDDICLELLLILK</sequence>
<feature type="non-terminal residue" evidence="1">
    <location>
        <position position="1"/>
    </location>
</feature>
<dbReference type="GO" id="GO:0043161">
    <property type="term" value="P:proteasome-mediated ubiquitin-dependent protein catabolic process"/>
    <property type="evidence" value="ECO:0007669"/>
    <property type="project" value="TreeGrafter"/>
</dbReference>
<accession>A0A9N9I9A1</accession>
<dbReference type="GO" id="GO:0005829">
    <property type="term" value="C:cytosol"/>
    <property type="evidence" value="ECO:0007669"/>
    <property type="project" value="TreeGrafter"/>
</dbReference>
<proteinExistence type="predicted"/>
<dbReference type="GO" id="GO:0000151">
    <property type="term" value="C:ubiquitin ligase complex"/>
    <property type="evidence" value="ECO:0007669"/>
    <property type="project" value="TreeGrafter"/>
</dbReference>
<dbReference type="GO" id="GO:0061630">
    <property type="term" value="F:ubiquitin protein ligase activity"/>
    <property type="evidence" value="ECO:0007669"/>
    <property type="project" value="TreeGrafter"/>
</dbReference>
<dbReference type="GO" id="GO:0031624">
    <property type="term" value="F:ubiquitin conjugating enzyme binding"/>
    <property type="evidence" value="ECO:0007669"/>
    <property type="project" value="TreeGrafter"/>
</dbReference>
<dbReference type="OrthoDB" id="66510at2759"/>
<dbReference type="AlphaFoldDB" id="A0A9N9I9A1"/>
<organism evidence="1 2">
    <name type="scientific">Acaulospora morrowiae</name>
    <dbReference type="NCBI Taxonomy" id="94023"/>
    <lineage>
        <taxon>Eukaryota</taxon>
        <taxon>Fungi</taxon>
        <taxon>Fungi incertae sedis</taxon>
        <taxon>Mucoromycota</taxon>
        <taxon>Glomeromycotina</taxon>
        <taxon>Glomeromycetes</taxon>
        <taxon>Diversisporales</taxon>
        <taxon>Acaulosporaceae</taxon>
        <taxon>Acaulospora</taxon>
    </lineage>
</organism>
<evidence type="ECO:0000313" key="2">
    <source>
        <dbReference type="Proteomes" id="UP000789342"/>
    </source>
</evidence>
<dbReference type="InterPro" id="IPR019193">
    <property type="entry name" value="UBQ-conj_enz_E2-bd_prot"/>
</dbReference>
<reference evidence="1" key="1">
    <citation type="submission" date="2021-06" db="EMBL/GenBank/DDBJ databases">
        <authorList>
            <person name="Kallberg Y."/>
            <person name="Tangrot J."/>
            <person name="Rosling A."/>
        </authorList>
    </citation>
    <scope>NUCLEOTIDE SEQUENCE</scope>
    <source>
        <strain evidence="1">CL551</strain>
    </source>
</reference>
<dbReference type="Proteomes" id="UP000789342">
    <property type="component" value="Unassembled WGS sequence"/>
</dbReference>
<dbReference type="GO" id="GO:0005634">
    <property type="term" value="C:nucleus"/>
    <property type="evidence" value="ECO:0007669"/>
    <property type="project" value="TreeGrafter"/>
</dbReference>
<gene>
    <name evidence="1" type="ORF">AMORRO_LOCUS13660</name>
</gene>
<name>A0A9N9I9A1_9GLOM</name>
<keyword evidence="2" id="KW-1185">Reference proteome</keyword>
<dbReference type="GO" id="GO:0051865">
    <property type="term" value="P:protein autoubiquitination"/>
    <property type="evidence" value="ECO:0007669"/>
    <property type="project" value="TreeGrafter"/>
</dbReference>